<gene>
    <name evidence="12" type="ORF">H0A72_14060</name>
</gene>
<dbReference type="Proteomes" id="UP000559809">
    <property type="component" value="Unassembled WGS sequence"/>
</dbReference>
<evidence type="ECO:0000256" key="8">
    <source>
        <dbReference type="ARBA" id="ARBA00029654"/>
    </source>
</evidence>
<keyword evidence="6" id="KW-0328">Glycosyltransferase</keyword>
<comment type="caution">
    <text evidence="12">The sequence shown here is derived from an EMBL/GenBank/DDBJ whole genome shotgun (WGS) entry which is preliminary data.</text>
</comment>
<evidence type="ECO:0000313" key="13">
    <source>
        <dbReference type="Proteomes" id="UP000559809"/>
    </source>
</evidence>
<evidence type="ECO:0000256" key="6">
    <source>
        <dbReference type="ARBA" id="ARBA00022676"/>
    </source>
</evidence>
<evidence type="ECO:0000256" key="4">
    <source>
        <dbReference type="ARBA" id="ARBA00012538"/>
    </source>
</evidence>
<comment type="pathway">
    <text evidence="1">Glycan biosynthesis; trehalose biosynthesis.</text>
</comment>
<comment type="similarity">
    <text evidence="2">Belongs to the glycosyltransferase 20 family.</text>
</comment>
<dbReference type="GO" id="GO:0003825">
    <property type="term" value="F:alpha,alpha-trehalose-phosphate synthase (UDP-forming) activity"/>
    <property type="evidence" value="ECO:0007669"/>
    <property type="project" value="UniProtKB-EC"/>
</dbReference>
<organism evidence="12 13">
    <name type="scientific">Parapusillimonas granuli</name>
    <dbReference type="NCBI Taxonomy" id="380911"/>
    <lineage>
        <taxon>Bacteria</taxon>
        <taxon>Pseudomonadati</taxon>
        <taxon>Pseudomonadota</taxon>
        <taxon>Betaproteobacteria</taxon>
        <taxon>Burkholderiales</taxon>
        <taxon>Alcaligenaceae</taxon>
        <taxon>Parapusillimonas</taxon>
    </lineage>
</organism>
<dbReference type="CDD" id="cd03788">
    <property type="entry name" value="GT20_TPS"/>
    <property type="match status" value="1"/>
</dbReference>
<evidence type="ECO:0000256" key="2">
    <source>
        <dbReference type="ARBA" id="ARBA00008799"/>
    </source>
</evidence>
<evidence type="ECO:0000256" key="7">
    <source>
        <dbReference type="ARBA" id="ARBA00022679"/>
    </source>
</evidence>
<dbReference type="PANTHER" id="PTHR10788">
    <property type="entry name" value="TREHALOSE-6-PHOSPHATE SYNTHASE"/>
    <property type="match status" value="1"/>
</dbReference>
<evidence type="ECO:0000256" key="10">
    <source>
        <dbReference type="ARBA" id="ARBA00030943"/>
    </source>
</evidence>
<evidence type="ECO:0000313" key="12">
    <source>
        <dbReference type="EMBL" id="NYT50439.1"/>
    </source>
</evidence>
<dbReference type="InterPro" id="IPR001830">
    <property type="entry name" value="Glyco_trans_20"/>
</dbReference>
<dbReference type="Gene3D" id="3.40.50.2000">
    <property type="entry name" value="Glycogen Phosphorylase B"/>
    <property type="match status" value="2"/>
</dbReference>
<evidence type="ECO:0000256" key="3">
    <source>
        <dbReference type="ARBA" id="ARBA00011881"/>
    </source>
</evidence>
<comment type="catalytic activity">
    <reaction evidence="11">
        <text>D-glucose 6-phosphate + UDP-alpha-D-glucose = alpha,alpha-trehalose 6-phosphate + UDP + H(+)</text>
        <dbReference type="Rhea" id="RHEA:18889"/>
        <dbReference type="ChEBI" id="CHEBI:15378"/>
        <dbReference type="ChEBI" id="CHEBI:58223"/>
        <dbReference type="ChEBI" id="CHEBI:58429"/>
        <dbReference type="ChEBI" id="CHEBI:58885"/>
        <dbReference type="ChEBI" id="CHEBI:61548"/>
        <dbReference type="EC" id="2.4.1.15"/>
    </reaction>
</comment>
<evidence type="ECO:0000256" key="1">
    <source>
        <dbReference type="ARBA" id="ARBA00005199"/>
    </source>
</evidence>
<proteinExistence type="inferred from homology"/>
<sequence>MARILVVSNRVAPLSEGQAPTGGLAVGVLGALKEVGGIWMGWNGEIARESGTPLAQQDSGAISLITWPLSQYDYDTFYRGFANSVLWPVFHFRTDLLHYRDEDYEGYKRVNRIFAERLQRMARPGDLIWVHDYHFLPLAQYCRELGMQHKFGLFLHIPFPSDQVFRTIPHHADLARAMAAFDLIGLQTSDDLQAMRDYYERHLGAACSHDTLVLNGKATRLGVYPIGVCPEDIQALSREHRNSRESIKLKSGLQHRRLIISVDRLDYSKGLVERFRGFERLLDTRPRFRGQVSFVQIAPPSRADVHGYRSLRRLLEQTAGRINGRWTELSWTPIRYMNRSFDRATLMSFFRASQVGLVTSLRDGMNLVAKEYVAAQPEDDPGVLVLSEFTGAARELSEGALLINPYDTAGMARALRSALDMQSAERRRRHEIMMDVLRKNSLTAWRERFIEDLGGI</sequence>
<accession>A0A853G2B5</accession>
<dbReference type="GO" id="GO:0005992">
    <property type="term" value="P:trehalose biosynthetic process"/>
    <property type="evidence" value="ECO:0007669"/>
    <property type="project" value="InterPro"/>
</dbReference>
<keyword evidence="7" id="KW-0808">Transferase</keyword>
<dbReference type="SUPFAM" id="SSF53756">
    <property type="entry name" value="UDP-Glycosyltransferase/glycogen phosphorylase"/>
    <property type="match status" value="1"/>
</dbReference>
<dbReference type="RefSeq" id="WP_180156379.1">
    <property type="nucleotide sequence ID" value="NZ_JACCEM010000007.1"/>
</dbReference>
<name>A0A853G2B5_9BURK</name>
<dbReference type="AlphaFoldDB" id="A0A853G2B5"/>
<comment type="subunit">
    <text evidence="3">Homotetramer.</text>
</comment>
<evidence type="ECO:0000256" key="5">
    <source>
        <dbReference type="ARBA" id="ARBA00018539"/>
    </source>
</evidence>
<reference evidence="12 13" key="1">
    <citation type="submission" date="2020-07" db="EMBL/GenBank/DDBJ databases">
        <title>Taxonomic revisions and descriptions of new bacterial species based on genomic comparisons in the high-G+C-content subgroup of the family Alcaligenaceae.</title>
        <authorList>
            <person name="Szabo A."/>
            <person name="Felfoldi T."/>
        </authorList>
    </citation>
    <scope>NUCLEOTIDE SEQUENCE [LARGE SCALE GENOMIC DNA]</scope>
    <source>
        <strain evidence="12 13">LMG 24012</strain>
    </source>
</reference>
<dbReference type="EC" id="2.4.1.15" evidence="4"/>
<evidence type="ECO:0000256" key="9">
    <source>
        <dbReference type="ARBA" id="ARBA00030365"/>
    </source>
</evidence>
<dbReference type="EMBL" id="JACCEM010000007">
    <property type="protein sequence ID" value="NYT50439.1"/>
    <property type="molecule type" value="Genomic_DNA"/>
</dbReference>
<dbReference type="Pfam" id="PF00982">
    <property type="entry name" value="Glyco_transf_20"/>
    <property type="match status" value="1"/>
</dbReference>
<dbReference type="FunFam" id="3.40.50.2000:FF:000024">
    <property type="entry name" value="Trehalose-6-phosphate synthase"/>
    <property type="match status" value="1"/>
</dbReference>
<dbReference type="PANTHER" id="PTHR10788:SF106">
    <property type="entry name" value="BCDNA.GH08860"/>
    <property type="match status" value="1"/>
</dbReference>
<keyword evidence="13" id="KW-1185">Reference proteome</keyword>
<evidence type="ECO:0000256" key="11">
    <source>
        <dbReference type="ARBA" id="ARBA00048039"/>
    </source>
</evidence>
<protein>
    <recommendedName>
        <fullName evidence="5">Trehalose-6-phosphate synthase</fullName>
        <ecNumber evidence="4">2.4.1.15</ecNumber>
    </recommendedName>
    <alternativeName>
        <fullName evidence="9">Alpha,alpha-trehalose-phosphate synthase [UDP-forming]</fullName>
    </alternativeName>
    <alternativeName>
        <fullName evidence="10">Osmoregulatory trehalose synthesis protein A</fullName>
    </alternativeName>
    <alternativeName>
        <fullName evidence="8">UDP-glucose-glucosephosphate glucosyltransferase</fullName>
    </alternativeName>
</protein>